<accession>A0A2Z6QSY5</accession>
<evidence type="ECO:0000256" key="3">
    <source>
        <dbReference type="PROSITE-ProRule" id="PRU00261"/>
    </source>
</evidence>
<dbReference type="SUPFAM" id="SSF57016">
    <property type="entry name" value="Plant lectins/antimicrobial peptides"/>
    <property type="match status" value="1"/>
</dbReference>
<dbReference type="GO" id="GO:0008061">
    <property type="term" value="F:chitin binding"/>
    <property type="evidence" value="ECO:0007669"/>
    <property type="project" value="UniProtKB-UniRule"/>
</dbReference>
<evidence type="ECO:0000256" key="1">
    <source>
        <dbReference type="ARBA" id="ARBA00022669"/>
    </source>
</evidence>
<reference evidence="7" key="2">
    <citation type="submission" date="2019-10" db="EMBL/GenBank/DDBJ databases">
        <title>Conservation and host-specific expression of non-tandemly repeated heterogenous ribosome RNA gene in arbuscular mycorrhizal fungi.</title>
        <authorList>
            <person name="Maeda T."/>
            <person name="Kobayashi Y."/>
            <person name="Nakagawa T."/>
            <person name="Ezawa T."/>
            <person name="Yamaguchi K."/>
            <person name="Bino T."/>
            <person name="Nishimoto Y."/>
            <person name="Shigenobu S."/>
            <person name="Kawaguchi M."/>
        </authorList>
    </citation>
    <scope>NUCLEOTIDE SEQUENCE</scope>
    <source>
        <strain evidence="7">HR1</strain>
    </source>
</reference>
<keyword evidence="3" id="KW-1015">Disulfide bond</keyword>
<dbReference type="Proteomes" id="UP000615446">
    <property type="component" value="Unassembled WGS sequence"/>
</dbReference>
<keyword evidence="2 4" id="KW-0732">Signal</keyword>
<evidence type="ECO:0000313" key="6">
    <source>
        <dbReference type="EMBL" id="GBB83456.1"/>
    </source>
</evidence>
<dbReference type="InterPro" id="IPR001002">
    <property type="entry name" value="Chitin-bd_1"/>
</dbReference>
<reference evidence="6 8" key="1">
    <citation type="submission" date="2017-11" db="EMBL/GenBank/DDBJ databases">
        <title>The genome of Rhizophagus clarus HR1 reveals common genetic basis of auxotrophy among arbuscular mycorrhizal fungi.</title>
        <authorList>
            <person name="Kobayashi Y."/>
        </authorList>
    </citation>
    <scope>NUCLEOTIDE SEQUENCE [LARGE SCALE GENOMIC DNA]</scope>
    <source>
        <strain evidence="6 8">HR1</strain>
    </source>
</reference>
<feature type="disulfide bond" evidence="3">
    <location>
        <begin position="145"/>
        <end position="159"/>
    </location>
</feature>
<keyword evidence="8" id="KW-1185">Reference proteome</keyword>
<dbReference type="InterPro" id="IPR036861">
    <property type="entry name" value="Endochitinase-like_sf"/>
</dbReference>
<dbReference type="InterPro" id="IPR018466">
    <property type="entry name" value="Kre9/Knh1-like_N"/>
</dbReference>
<protein>
    <recommendedName>
        <fullName evidence="5">Chitin-binding type-1 domain-containing protein</fullName>
    </recommendedName>
</protein>
<name>A0A2Z6QSY5_9GLOM</name>
<dbReference type="OrthoDB" id="2269410at2759"/>
<comment type="caution">
    <text evidence="6">The sequence shown here is derived from an EMBL/GenBank/DDBJ whole genome shotgun (WGS) entry which is preliminary data.</text>
</comment>
<evidence type="ECO:0000313" key="7">
    <source>
        <dbReference type="EMBL" id="GES98916.1"/>
    </source>
</evidence>
<dbReference type="Pfam" id="PF10342">
    <property type="entry name" value="Kre9_KNH"/>
    <property type="match status" value="1"/>
</dbReference>
<dbReference type="PROSITE" id="PS50941">
    <property type="entry name" value="CHIT_BIND_I_2"/>
    <property type="match status" value="1"/>
</dbReference>
<gene>
    <name evidence="7" type="ORF">RCL2_002544200</name>
    <name evidence="6" type="ORF">RclHR1_10190005</name>
</gene>
<proteinExistence type="predicted"/>
<evidence type="ECO:0000313" key="8">
    <source>
        <dbReference type="Proteomes" id="UP000247702"/>
    </source>
</evidence>
<feature type="chain" id="PRO_5033777567" description="Chitin-binding type-1 domain-containing protein" evidence="4">
    <location>
        <begin position="22"/>
        <end position="189"/>
    </location>
</feature>
<dbReference type="EMBL" id="BEXD01000024">
    <property type="protein sequence ID" value="GBB83456.1"/>
    <property type="molecule type" value="Genomic_DNA"/>
</dbReference>
<feature type="signal peptide" evidence="4">
    <location>
        <begin position="1"/>
        <end position="21"/>
    </location>
</feature>
<organism evidence="6 8">
    <name type="scientific">Rhizophagus clarus</name>
    <dbReference type="NCBI Taxonomy" id="94130"/>
    <lineage>
        <taxon>Eukaryota</taxon>
        <taxon>Fungi</taxon>
        <taxon>Fungi incertae sedis</taxon>
        <taxon>Mucoromycota</taxon>
        <taxon>Glomeromycotina</taxon>
        <taxon>Glomeromycetes</taxon>
        <taxon>Glomerales</taxon>
        <taxon>Glomeraceae</taxon>
        <taxon>Rhizophagus</taxon>
    </lineage>
</organism>
<feature type="domain" description="Chitin-binding type-1" evidence="5">
    <location>
        <begin position="127"/>
        <end position="175"/>
    </location>
</feature>
<evidence type="ECO:0000256" key="4">
    <source>
        <dbReference type="SAM" id="SignalP"/>
    </source>
</evidence>
<sequence>MAKSLLALLFIALSYTSYANAGYNVVTPTTGTILYAGYPANITWTMDNTTPNDPLVDVVLNNGPPESLNVVSTICSGVDPKVGVCNFNVPANIASGIDYAITVGKKVENLAYGSYFTIKGTGDLPPNNGCPNMGGHVCASADLACCGPDGYCGKGTDFCGAGCQQQFSLAGACKGGKTNPKRRRALNYY</sequence>
<dbReference type="Proteomes" id="UP000247702">
    <property type="component" value="Unassembled WGS sequence"/>
</dbReference>
<dbReference type="Gene3D" id="3.30.60.10">
    <property type="entry name" value="Endochitinase-like"/>
    <property type="match status" value="1"/>
</dbReference>
<evidence type="ECO:0000256" key="2">
    <source>
        <dbReference type="ARBA" id="ARBA00022729"/>
    </source>
</evidence>
<keyword evidence="1 3" id="KW-0147">Chitin-binding</keyword>
<evidence type="ECO:0000259" key="5">
    <source>
        <dbReference type="PROSITE" id="PS50941"/>
    </source>
</evidence>
<comment type="caution">
    <text evidence="3">Lacks conserved residue(s) required for the propagation of feature annotation.</text>
</comment>
<dbReference type="EMBL" id="BLAL01000274">
    <property type="protein sequence ID" value="GES98916.1"/>
    <property type="molecule type" value="Genomic_DNA"/>
</dbReference>
<dbReference type="AlphaFoldDB" id="A0A2Z6QSY5"/>